<name>D8Q7B4_SCHCM</name>
<dbReference type="EMBL" id="GL377307">
    <property type="protein sequence ID" value="EFI96386.1"/>
    <property type="molecule type" value="Genomic_DNA"/>
</dbReference>
<dbReference type="KEGG" id="scm:SCHCO_01311288"/>
<dbReference type="OMA" id="SFARCYF"/>
<organism evidence="2">
    <name type="scientific">Schizophyllum commune (strain H4-8 / FGSC 9210)</name>
    <name type="common">Split gill fungus</name>
    <dbReference type="NCBI Taxonomy" id="578458"/>
    <lineage>
        <taxon>Eukaryota</taxon>
        <taxon>Fungi</taxon>
        <taxon>Dikarya</taxon>
        <taxon>Basidiomycota</taxon>
        <taxon>Agaricomycotina</taxon>
        <taxon>Agaricomycetes</taxon>
        <taxon>Agaricomycetidae</taxon>
        <taxon>Agaricales</taxon>
        <taxon>Schizophyllaceae</taxon>
        <taxon>Schizophyllum</taxon>
    </lineage>
</organism>
<dbReference type="HOGENOM" id="CLU_056749_0_0_1"/>
<proteinExistence type="predicted"/>
<evidence type="ECO:0000313" key="1">
    <source>
        <dbReference type="EMBL" id="EFI96386.1"/>
    </source>
</evidence>
<dbReference type="PANTHER" id="PTHR40470:SF1">
    <property type="entry name" value="PHYTANOYL-COA DIOXYGENASE FAMILY PROTEIN (AFU_ORTHOLOGUE AFUA_2G15850)"/>
    <property type="match status" value="1"/>
</dbReference>
<dbReference type="GeneID" id="9587338"/>
<evidence type="ECO:0000313" key="2">
    <source>
        <dbReference type="Proteomes" id="UP000007431"/>
    </source>
</evidence>
<keyword evidence="2" id="KW-1185">Reference proteome</keyword>
<sequence>MAATPTMHNDYKKTFDEVGYVIIPDLIPAESRAELEAATERVVAKTRSGEWPHRRVVGKQFPPFDLDNPDSWGVQHVMHPDLGEPAFARWYTSPALRAIAAELMGCTDEQLQMELFNILINPISHDFALRWHRDAVDGTASEEEEARILKVAQYGIQWNTALYRDSCLYVVPGSHRVLRTPEQRAHSTDIEAPKNPLDMPGAIRVTLNPGETVFYNSNILHCAAYDSQQRRATLHACMGNTAGGAARANNILQHGLLWMKQPRFRETLDETGKVMLDRLIEMQESAGEEIKYSLKG</sequence>
<dbReference type="Gene3D" id="2.60.120.620">
    <property type="entry name" value="q2cbj1_9rhob like domain"/>
    <property type="match status" value="1"/>
</dbReference>
<accession>D8Q7B4</accession>
<dbReference type="PANTHER" id="PTHR40470">
    <property type="entry name" value="PHYTANOYL-COA DIOXYGENASE FAMILY PROTEIN (AFU_ORTHOLOGUE AFUA_2G15850)"/>
    <property type="match status" value="1"/>
</dbReference>
<protein>
    <recommendedName>
        <fullName evidence="3">Phytanoyl-CoA dioxygenase</fullName>
    </recommendedName>
</protein>
<dbReference type="InterPro" id="IPR008775">
    <property type="entry name" value="Phytyl_CoA_dOase-like"/>
</dbReference>
<dbReference type="Proteomes" id="UP000007431">
    <property type="component" value="Unassembled WGS sequence"/>
</dbReference>
<reference evidence="1 2" key="1">
    <citation type="journal article" date="2010" name="Nat. Biotechnol.">
        <title>Genome sequence of the model mushroom Schizophyllum commune.</title>
        <authorList>
            <person name="Ohm R.A."/>
            <person name="de Jong J.F."/>
            <person name="Lugones L.G."/>
            <person name="Aerts A."/>
            <person name="Kothe E."/>
            <person name="Stajich J.E."/>
            <person name="de Vries R.P."/>
            <person name="Record E."/>
            <person name="Levasseur A."/>
            <person name="Baker S.E."/>
            <person name="Bartholomew K.A."/>
            <person name="Coutinho P.M."/>
            <person name="Erdmann S."/>
            <person name="Fowler T.J."/>
            <person name="Gathman A.C."/>
            <person name="Lombard V."/>
            <person name="Henrissat B."/>
            <person name="Knabe N."/>
            <person name="Kuees U."/>
            <person name="Lilly W.W."/>
            <person name="Lindquist E."/>
            <person name="Lucas S."/>
            <person name="Magnuson J.K."/>
            <person name="Piumi F."/>
            <person name="Raudaskoski M."/>
            <person name="Salamov A."/>
            <person name="Schmutz J."/>
            <person name="Schwarze F.W.M.R."/>
            <person name="vanKuyk P.A."/>
            <person name="Horton J.S."/>
            <person name="Grigoriev I.V."/>
            <person name="Woesten H.A.B."/>
        </authorList>
    </citation>
    <scope>NUCLEOTIDE SEQUENCE [LARGE SCALE GENOMIC DNA]</scope>
    <source>
        <strain evidence="2">H4-8 / FGSC 9210</strain>
    </source>
</reference>
<dbReference type="OrthoDB" id="2106152at2759"/>
<dbReference type="eggNOG" id="ENOG502RXJG">
    <property type="taxonomic scope" value="Eukaryota"/>
</dbReference>
<dbReference type="RefSeq" id="XP_003031289.1">
    <property type="nucleotide sequence ID" value="XM_003031243.1"/>
</dbReference>
<gene>
    <name evidence="1" type="ORF">SCHCODRAFT_82453</name>
</gene>
<dbReference type="SUPFAM" id="SSF51197">
    <property type="entry name" value="Clavaminate synthase-like"/>
    <property type="match status" value="1"/>
</dbReference>
<dbReference type="Pfam" id="PF05721">
    <property type="entry name" value="PhyH"/>
    <property type="match status" value="1"/>
</dbReference>
<dbReference type="AlphaFoldDB" id="D8Q7B4"/>
<dbReference type="VEuPathDB" id="FungiDB:SCHCODRAFT_01311288"/>
<dbReference type="InParanoid" id="D8Q7B4"/>
<evidence type="ECO:0008006" key="3">
    <source>
        <dbReference type="Google" id="ProtNLM"/>
    </source>
</evidence>